<dbReference type="InterPro" id="IPR025452">
    <property type="entry name" value="DUF4218"/>
</dbReference>
<comment type="caution">
    <text evidence="3">The sequence shown here is derived from an EMBL/GenBank/DDBJ whole genome shotgun (WGS) entry which is preliminary data.</text>
</comment>
<reference evidence="3" key="1">
    <citation type="submission" date="2023-07" db="EMBL/GenBank/DDBJ databases">
        <title>A chromosome-level genome assembly of Lolium multiflorum.</title>
        <authorList>
            <person name="Chen Y."/>
            <person name="Copetti D."/>
            <person name="Kolliker R."/>
            <person name="Studer B."/>
        </authorList>
    </citation>
    <scope>NUCLEOTIDE SEQUENCE</scope>
    <source>
        <strain evidence="3">02402/16</strain>
        <tissue evidence="3">Leaf</tissue>
    </source>
</reference>
<accession>A0AAD8WV56</accession>
<evidence type="ECO:0000313" key="4">
    <source>
        <dbReference type="Proteomes" id="UP001231189"/>
    </source>
</evidence>
<dbReference type="PANTHER" id="PTHR48258:SF6">
    <property type="entry name" value="LEUCINE-RICH REPEAT DOMAIN, L DOMAIN-CONTAINING PROTEIN"/>
    <property type="match status" value="1"/>
</dbReference>
<organism evidence="3 4">
    <name type="scientific">Lolium multiflorum</name>
    <name type="common">Italian ryegrass</name>
    <name type="synonym">Lolium perenne subsp. multiflorum</name>
    <dbReference type="NCBI Taxonomy" id="4521"/>
    <lineage>
        <taxon>Eukaryota</taxon>
        <taxon>Viridiplantae</taxon>
        <taxon>Streptophyta</taxon>
        <taxon>Embryophyta</taxon>
        <taxon>Tracheophyta</taxon>
        <taxon>Spermatophyta</taxon>
        <taxon>Magnoliopsida</taxon>
        <taxon>Liliopsida</taxon>
        <taxon>Poales</taxon>
        <taxon>Poaceae</taxon>
        <taxon>BOP clade</taxon>
        <taxon>Pooideae</taxon>
        <taxon>Poodae</taxon>
        <taxon>Poeae</taxon>
        <taxon>Poeae Chloroplast Group 2 (Poeae type)</taxon>
        <taxon>Loliodinae</taxon>
        <taxon>Loliinae</taxon>
        <taxon>Lolium</taxon>
    </lineage>
</organism>
<dbReference type="Pfam" id="PF13960">
    <property type="entry name" value="DUF4218"/>
    <property type="match status" value="1"/>
</dbReference>
<protein>
    <recommendedName>
        <fullName evidence="2">DUF4218 domain-containing protein</fullName>
    </recommendedName>
</protein>
<gene>
    <name evidence="3" type="ORF">QYE76_040126</name>
</gene>
<dbReference type="EMBL" id="JAUUTY010000002">
    <property type="protein sequence ID" value="KAK1679278.1"/>
    <property type="molecule type" value="Genomic_DNA"/>
</dbReference>
<feature type="region of interest" description="Disordered" evidence="1">
    <location>
        <begin position="695"/>
        <end position="715"/>
    </location>
</feature>
<dbReference type="Proteomes" id="UP001231189">
    <property type="component" value="Unassembled WGS sequence"/>
</dbReference>
<proteinExistence type="predicted"/>
<feature type="region of interest" description="Disordered" evidence="1">
    <location>
        <begin position="721"/>
        <end position="740"/>
    </location>
</feature>
<evidence type="ECO:0000313" key="3">
    <source>
        <dbReference type="EMBL" id="KAK1679278.1"/>
    </source>
</evidence>
<name>A0AAD8WV56_LOLMU</name>
<feature type="region of interest" description="Disordered" evidence="1">
    <location>
        <begin position="146"/>
        <end position="167"/>
    </location>
</feature>
<feature type="domain" description="DUF4218" evidence="2">
    <location>
        <begin position="380"/>
        <end position="492"/>
    </location>
</feature>
<dbReference type="PANTHER" id="PTHR48258">
    <property type="entry name" value="DUF4218 DOMAIN-CONTAINING PROTEIN-RELATED"/>
    <property type="match status" value="1"/>
</dbReference>
<sequence length="740" mass="83552">MLRAAGLERGLFLSLDQIVSQDCEALQGAPMSLSHRTFGSLVDEVRREVGRCSLNVVLGICGGGRTGGGGRNGRGPAAADARILLTEGETAAAVVVVPAPRPSKWEASSSVDLLDHVAIRLSHDGLSPQDSPLADTSRWVHHGEPLHAQPEHDEPEHGQPDAQAHHANDDGIDFLENILQDNAGLEEEDGFEDDRIPDLLKDMYMSEDHVDGEKSVFADMIEEAKRAAVEGDLKLRHNLDVMHIEKNICDNLLGTFLNIEGKTKDTLNSRLDLEDMNIRDDLHLRPVNGGESWEMPEAWYTMSKEEKLAFCEFIKAVRFPDGYASNLGKCVSADGCKLQGLKTHDCHILLQRILPAGLRGIMHKDIYEAVAELGNFFRELCCKTLKRDVLDRLEAEIPVILCKLEKIFPPSFFDVMVHLAIHLPKEARLRGPVQYGWMFPVERRLLTCKRYVRNTARPEGSIAEAYVVDEFLTFCSSYFDDVETRFNRPGRNSERDDSHIGDVSVFKHGVNFIGGSEYLDAGAEYDKMVWLCKEELKQQNEQINTDKWLAKGFAKWFQTHIGELYVQGNVSADMFALASLPDRRVRKYSACIVDNVRYHTVDREKDRNTQNSGIVSEGEHEKEYIDFYGQLKDIIHLQYNSSGGPSGGGLTYQDEDMEEVPMQANEANVRSRLRRDRQPVLVDAAVVERIKKRRKKVVDEHDGEDGEENQTDHTMFQYCEDDEENRAGHRVSRFDIEDDE</sequence>
<dbReference type="AlphaFoldDB" id="A0AAD8WV56"/>
<evidence type="ECO:0000259" key="2">
    <source>
        <dbReference type="Pfam" id="PF13960"/>
    </source>
</evidence>
<keyword evidence="4" id="KW-1185">Reference proteome</keyword>
<evidence type="ECO:0000256" key="1">
    <source>
        <dbReference type="SAM" id="MobiDB-lite"/>
    </source>
</evidence>